<protein>
    <submittedName>
        <fullName evidence="5">LacI family DNA-binding transcriptional regulator</fullName>
    </submittedName>
</protein>
<dbReference type="PROSITE" id="PS00356">
    <property type="entry name" value="HTH_LACI_1"/>
    <property type="match status" value="1"/>
</dbReference>
<dbReference type="EMBL" id="BAAADS010000025">
    <property type="protein sequence ID" value="GAA0614618.1"/>
    <property type="molecule type" value="Genomic_DNA"/>
</dbReference>
<dbReference type="InterPro" id="IPR010982">
    <property type="entry name" value="Lambda_DNA-bd_dom_sf"/>
</dbReference>
<sequence>MSTIEDVAKLAGVSKTTVSRVLNNHPYVAENKKALVHKAMEELLYVPNSTAQRLRKQTTQTIAVLIPRISNPFFSKMVEVMENIAADNGLQLVVCQTMYDKKRELVYLDLVKTKQIDGVILASLENDWNEVNDYTNFAPIIFCNEYDDRAQVPTVRLNQFEGAYIGTKYLIDKGYNKIAKCRGNNLSGLVTDRQRGFYHALDEAGLPFSEEWTFTGVSLVEDGRRVLREIIEMENRPNAVFTGSDEVAAGIISEAGRLDVKIPDELAVMGFDDQQIAGLVTPGLTTIHQPVDQIGKRSMEVMIDLLHGKGRMDEQLTLLPLHLVERGSV</sequence>
<feature type="domain" description="HTH lacI-type" evidence="4">
    <location>
        <begin position="2"/>
        <end position="56"/>
    </location>
</feature>
<dbReference type="SUPFAM" id="SSF53822">
    <property type="entry name" value="Periplasmic binding protein-like I"/>
    <property type="match status" value="1"/>
</dbReference>
<organism evidence="5 6">
    <name type="scientific">Virgibacillus siamensis</name>
    <dbReference type="NCBI Taxonomy" id="480071"/>
    <lineage>
        <taxon>Bacteria</taxon>
        <taxon>Bacillati</taxon>
        <taxon>Bacillota</taxon>
        <taxon>Bacilli</taxon>
        <taxon>Bacillales</taxon>
        <taxon>Bacillaceae</taxon>
        <taxon>Virgibacillus</taxon>
    </lineage>
</organism>
<dbReference type="Gene3D" id="1.10.260.40">
    <property type="entry name" value="lambda repressor-like DNA-binding domains"/>
    <property type="match status" value="1"/>
</dbReference>
<evidence type="ECO:0000259" key="4">
    <source>
        <dbReference type="PROSITE" id="PS50932"/>
    </source>
</evidence>
<dbReference type="GO" id="GO:0003677">
    <property type="term" value="F:DNA binding"/>
    <property type="evidence" value="ECO:0007669"/>
    <property type="project" value="UniProtKB-KW"/>
</dbReference>
<evidence type="ECO:0000256" key="3">
    <source>
        <dbReference type="ARBA" id="ARBA00023163"/>
    </source>
</evidence>
<evidence type="ECO:0000256" key="2">
    <source>
        <dbReference type="ARBA" id="ARBA00023125"/>
    </source>
</evidence>
<dbReference type="InterPro" id="IPR028082">
    <property type="entry name" value="Peripla_BP_I"/>
</dbReference>
<keyword evidence="6" id="KW-1185">Reference proteome</keyword>
<dbReference type="PROSITE" id="PS50932">
    <property type="entry name" value="HTH_LACI_2"/>
    <property type="match status" value="1"/>
</dbReference>
<dbReference type="SUPFAM" id="SSF47413">
    <property type="entry name" value="lambda repressor-like DNA-binding domains"/>
    <property type="match status" value="1"/>
</dbReference>
<dbReference type="CDD" id="cd01392">
    <property type="entry name" value="HTH_LacI"/>
    <property type="match status" value="1"/>
</dbReference>
<gene>
    <name evidence="5" type="ORF">GCM10009001_34870</name>
</gene>
<reference evidence="5 6" key="1">
    <citation type="journal article" date="2019" name="Int. J. Syst. Evol. Microbiol.">
        <title>The Global Catalogue of Microorganisms (GCM) 10K type strain sequencing project: providing services to taxonomists for standard genome sequencing and annotation.</title>
        <authorList>
            <consortium name="The Broad Institute Genomics Platform"/>
            <consortium name="The Broad Institute Genome Sequencing Center for Infectious Disease"/>
            <person name="Wu L."/>
            <person name="Ma J."/>
        </authorList>
    </citation>
    <scope>NUCLEOTIDE SEQUENCE [LARGE SCALE GENOMIC DNA]</scope>
    <source>
        <strain evidence="5 6">JCM 15395</strain>
    </source>
</reference>
<keyword evidence="1" id="KW-0805">Transcription regulation</keyword>
<dbReference type="Pfam" id="PF00532">
    <property type="entry name" value="Peripla_BP_1"/>
    <property type="match status" value="1"/>
</dbReference>
<dbReference type="Proteomes" id="UP001500866">
    <property type="component" value="Unassembled WGS sequence"/>
</dbReference>
<dbReference type="Gene3D" id="3.40.50.2300">
    <property type="match status" value="2"/>
</dbReference>
<keyword evidence="3" id="KW-0804">Transcription</keyword>
<dbReference type="InterPro" id="IPR000843">
    <property type="entry name" value="HTH_LacI"/>
</dbReference>
<keyword evidence="2 5" id="KW-0238">DNA-binding</keyword>
<evidence type="ECO:0000256" key="1">
    <source>
        <dbReference type="ARBA" id="ARBA00023015"/>
    </source>
</evidence>
<accession>A0ABN1GNC2</accession>
<dbReference type="PANTHER" id="PTHR30146:SF136">
    <property type="entry name" value="NTD BIOSYNTHESIS OPERON REGULATOR NTDR"/>
    <property type="match status" value="1"/>
</dbReference>
<dbReference type="PRINTS" id="PR00036">
    <property type="entry name" value="HTHLACI"/>
</dbReference>
<dbReference type="CDD" id="cd06286">
    <property type="entry name" value="PBP1_CcpB-like"/>
    <property type="match status" value="1"/>
</dbReference>
<evidence type="ECO:0000313" key="5">
    <source>
        <dbReference type="EMBL" id="GAA0614618.1"/>
    </source>
</evidence>
<dbReference type="Pfam" id="PF00356">
    <property type="entry name" value="LacI"/>
    <property type="match status" value="1"/>
</dbReference>
<dbReference type="InterPro" id="IPR001761">
    <property type="entry name" value="Peripla_BP/Lac1_sug-bd_dom"/>
</dbReference>
<comment type="caution">
    <text evidence="5">The sequence shown here is derived from an EMBL/GenBank/DDBJ whole genome shotgun (WGS) entry which is preliminary data.</text>
</comment>
<name>A0ABN1GNC2_9BACI</name>
<proteinExistence type="predicted"/>
<dbReference type="SMART" id="SM00354">
    <property type="entry name" value="HTH_LACI"/>
    <property type="match status" value="1"/>
</dbReference>
<evidence type="ECO:0000313" key="6">
    <source>
        <dbReference type="Proteomes" id="UP001500866"/>
    </source>
</evidence>
<dbReference type="PANTHER" id="PTHR30146">
    <property type="entry name" value="LACI-RELATED TRANSCRIPTIONAL REPRESSOR"/>
    <property type="match status" value="1"/>
</dbReference>
<dbReference type="RefSeq" id="WP_343816099.1">
    <property type="nucleotide sequence ID" value="NZ_BAAADS010000025.1"/>
</dbReference>